<name>B0E4I8_LACBS</name>
<dbReference type="EMBL" id="DS547407">
    <property type="protein sequence ID" value="EDQ98243.1"/>
    <property type="molecule type" value="Genomic_DNA"/>
</dbReference>
<evidence type="ECO:0000313" key="2">
    <source>
        <dbReference type="Proteomes" id="UP000001194"/>
    </source>
</evidence>
<dbReference type="GeneID" id="6086762"/>
<dbReference type="InParanoid" id="B0E4I8"/>
<dbReference type="KEGG" id="lbc:LACBIDRAFT_306933"/>
<evidence type="ECO:0000313" key="1">
    <source>
        <dbReference type="EMBL" id="EDQ98243.1"/>
    </source>
</evidence>
<reference evidence="1 2" key="1">
    <citation type="journal article" date="2008" name="Nature">
        <title>The genome of Laccaria bicolor provides insights into mycorrhizal symbiosis.</title>
        <authorList>
            <person name="Martin F."/>
            <person name="Aerts A."/>
            <person name="Ahren D."/>
            <person name="Brun A."/>
            <person name="Danchin E.G.J."/>
            <person name="Duchaussoy F."/>
            <person name="Gibon J."/>
            <person name="Kohler A."/>
            <person name="Lindquist E."/>
            <person name="Pereda V."/>
            <person name="Salamov A."/>
            <person name="Shapiro H.J."/>
            <person name="Wuyts J."/>
            <person name="Blaudez D."/>
            <person name="Buee M."/>
            <person name="Brokstein P."/>
            <person name="Canbaeck B."/>
            <person name="Cohen D."/>
            <person name="Courty P.E."/>
            <person name="Coutinho P.M."/>
            <person name="Delaruelle C."/>
            <person name="Detter J.C."/>
            <person name="Deveau A."/>
            <person name="DiFazio S."/>
            <person name="Duplessis S."/>
            <person name="Fraissinet-Tachet L."/>
            <person name="Lucic E."/>
            <person name="Frey-Klett P."/>
            <person name="Fourrey C."/>
            <person name="Feussner I."/>
            <person name="Gay G."/>
            <person name="Grimwood J."/>
            <person name="Hoegger P.J."/>
            <person name="Jain P."/>
            <person name="Kilaru S."/>
            <person name="Labbe J."/>
            <person name="Lin Y.C."/>
            <person name="Legue V."/>
            <person name="Le Tacon F."/>
            <person name="Marmeisse R."/>
            <person name="Melayah D."/>
            <person name="Montanini B."/>
            <person name="Muratet M."/>
            <person name="Nehls U."/>
            <person name="Niculita-Hirzel H."/>
            <person name="Oudot-Le Secq M.P."/>
            <person name="Peter M."/>
            <person name="Quesneville H."/>
            <person name="Rajashekar B."/>
            <person name="Reich M."/>
            <person name="Rouhier N."/>
            <person name="Schmutz J."/>
            <person name="Yin T."/>
            <person name="Chalot M."/>
            <person name="Henrissat B."/>
            <person name="Kuees U."/>
            <person name="Lucas S."/>
            <person name="Van de Peer Y."/>
            <person name="Podila G.K."/>
            <person name="Polle A."/>
            <person name="Pukkila P.J."/>
            <person name="Richardson P.M."/>
            <person name="Rouze P."/>
            <person name="Sanders I.R."/>
            <person name="Stajich J.E."/>
            <person name="Tunlid A."/>
            <person name="Tuskan G."/>
            <person name="Grigoriev I.V."/>
        </authorList>
    </citation>
    <scope>NUCLEOTIDE SEQUENCE [LARGE SCALE GENOMIC DNA]</scope>
    <source>
        <strain evidence="2">S238N-H82 / ATCC MYA-4686</strain>
    </source>
</reference>
<keyword evidence="2" id="KW-1185">Reference proteome</keyword>
<sequence length="152" mass="17330">MNSSEFSLHNTIFFCKEQTRNEQDTLIYITEATSSATQAVLPTDISSLVRDLIDFTYLVHRNVIDEDALLEIDAALQCFHVNREAFRPVRPSGFSLPRQHSLVHYHFLITEFGAPNGLCSSITESKHIKAVKKPYRRTSHNKPLGQMLVINQ</sequence>
<dbReference type="RefSeq" id="XP_001891106.1">
    <property type="nucleotide sequence ID" value="XM_001891071.1"/>
</dbReference>
<dbReference type="OrthoDB" id="3246013at2759"/>
<proteinExistence type="predicted"/>
<gene>
    <name evidence="1" type="ORF">LACBIDRAFT_306933</name>
</gene>
<protein>
    <submittedName>
        <fullName evidence="1">Predicted protein</fullName>
    </submittedName>
</protein>
<dbReference type="Proteomes" id="UP000001194">
    <property type="component" value="Unassembled WGS sequence"/>
</dbReference>
<organism evidence="2">
    <name type="scientific">Laccaria bicolor (strain S238N-H82 / ATCC MYA-4686)</name>
    <name type="common">Bicoloured deceiver</name>
    <name type="synonym">Laccaria laccata var. bicolor</name>
    <dbReference type="NCBI Taxonomy" id="486041"/>
    <lineage>
        <taxon>Eukaryota</taxon>
        <taxon>Fungi</taxon>
        <taxon>Dikarya</taxon>
        <taxon>Basidiomycota</taxon>
        <taxon>Agaricomycotina</taxon>
        <taxon>Agaricomycetes</taxon>
        <taxon>Agaricomycetidae</taxon>
        <taxon>Agaricales</taxon>
        <taxon>Agaricineae</taxon>
        <taxon>Hydnangiaceae</taxon>
        <taxon>Laccaria</taxon>
    </lineage>
</organism>
<accession>B0E4I8</accession>
<dbReference type="AlphaFoldDB" id="B0E4I8"/>
<dbReference type="HOGENOM" id="CLU_006344_6_2_1"/>